<dbReference type="RefSeq" id="WP_209482739.1">
    <property type="nucleotide sequence ID" value="NZ_JAGGKQ010000002.1"/>
</dbReference>
<comment type="caution">
    <text evidence="6">The sequence shown here is derived from an EMBL/GenBank/DDBJ whole genome shotgun (WGS) entry which is preliminary data.</text>
</comment>
<protein>
    <recommendedName>
        <fullName evidence="8">Helix-turn-helix domain-containing protein</fullName>
    </recommendedName>
</protein>
<name>A0A8T4GC07_9EURY</name>
<accession>A0A8T4GC07</accession>
<evidence type="ECO:0000256" key="2">
    <source>
        <dbReference type="ARBA" id="ARBA00023163"/>
    </source>
</evidence>
<dbReference type="InterPro" id="IPR036388">
    <property type="entry name" value="WH-like_DNA-bd_sf"/>
</dbReference>
<keyword evidence="1" id="KW-0805">Transcription regulation</keyword>
<evidence type="ECO:0000256" key="1">
    <source>
        <dbReference type="ARBA" id="ARBA00023015"/>
    </source>
</evidence>
<reference evidence="6" key="1">
    <citation type="submission" date="2021-03" db="EMBL/GenBank/DDBJ databases">
        <title>Genomic Encyclopedia of Type Strains, Phase IV (KMG-IV): sequencing the most valuable type-strain genomes for metagenomic binning, comparative biology and taxonomic classification.</title>
        <authorList>
            <person name="Goeker M."/>
        </authorList>
    </citation>
    <scope>NUCLEOTIDE SEQUENCE</scope>
    <source>
        <strain evidence="6">DSM 23564</strain>
    </source>
</reference>
<dbReference type="PANTHER" id="PTHR34236">
    <property type="entry name" value="DIMETHYL SULFOXIDE REDUCTASE TRANSCRIPTIONAL ACTIVATOR"/>
    <property type="match status" value="1"/>
</dbReference>
<dbReference type="Pfam" id="PF24277">
    <property type="entry name" value="DmsR_N"/>
    <property type="match status" value="1"/>
</dbReference>
<dbReference type="InterPro" id="IPR007050">
    <property type="entry name" value="HTH_bacterioopsin"/>
</dbReference>
<dbReference type="Pfam" id="PF04967">
    <property type="entry name" value="HTH_10"/>
    <property type="match status" value="1"/>
</dbReference>
<evidence type="ECO:0000313" key="6">
    <source>
        <dbReference type="EMBL" id="MBP1921357.1"/>
    </source>
</evidence>
<evidence type="ECO:0000256" key="3">
    <source>
        <dbReference type="SAM" id="MobiDB-lite"/>
    </source>
</evidence>
<keyword evidence="7" id="KW-1185">Reference proteome</keyword>
<evidence type="ECO:0008006" key="8">
    <source>
        <dbReference type="Google" id="ProtNLM"/>
    </source>
</evidence>
<dbReference type="InterPro" id="IPR056433">
    <property type="entry name" value="DmsR-like_N"/>
</dbReference>
<feature type="compositionally biased region" description="Low complexity" evidence="3">
    <location>
        <begin position="1"/>
        <end position="21"/>
    </location>
</feature>
<gene>
    <name evidence="6" type="ORF">J2751_000346</name>
</gene>
<evidence type="ECO:0000259" key="4">
    <source>
        <dbReference type="Pfam" id="PF04967"/>
    </source>
</evidence>
<dbReference type="AlphaFoldDB" id="A0A8T4GC07"/>
<feature type="domain" description="DmsR-like N-terminal" evidence="5">
    <location>
        <begin position="33"/>
        <end position="169"/>
    </location>
</feature>
<sequence>MPESPDPVRSVPSRSSGAPASNVRDPGYGTSGDGVRARLVAHDPPECPVVDALPDGTVATDVRAITLDDVTIEQFRVEGPIPSDGSAPAAPVFEVDGARVYRRQVEPRDACPYRTIESLGYPVADATVRTNPDRLRVTVHLPTVEPLGGIVDAVESTGATVTLDRLTHSGDHERADPVVVDRRRLTDRQREVLCAAWRLGYFSYPREASAEEVAEAVGIARSTFAEHLAAAQRRMIGVVVDGGTDAIGHDG</sequence>
<proteinExistence type="predicted"/>
<dbReference type="EMBL" id="JAGGKQ010000002">
    <property type="protein sequence ID" value="MBP1921357.1"/>
    <property type="molecule type" value="Genomic_DNA"/>
</dbReference>
<dbReference type="Proteomes" id="UP000823588">
    <property type="component" value="Unassembled WGS sequence"/>
</dbReference>
<dbReference type="OrthoDB" id="168808at2157"/>
<feature type="domain" description="HTH bat-type" evidence="4">
    <location>
        <begin position="185"/>
        <end position="236"/>
    </location>
</feature>
<organism evidence="6 7">
    <name type="scientific">Halorubrum alkaliphilum</name>
    <dbReference type="NCBI Taxonomy" id="261290"/>
    <lineage>
        <taxon>Archaea</taxon>
        <taxon>Methanobacteriati</taxon>
        <taxon>Methanobacteriota</taxon>
        <taxon>Stenosarchaea group</taxon>
        <taxon>Halobacteria</taxon>
        <taxon>Halobacteriales</taxon>
        <taxon>Haloferacaceae</taxon>
        <taxon>Halorubrum</taxon>
    </lineage>
</organism>
<dbReference type="PANTHER" id="PTHR34236:SF1">
    <property type="entry name" value="DIMETHYL SULFOXIDE REDUCTASE TRANSCRIPTIONAL ACTIVATOR"/>
    <property type="match status" value="1"/>
</dbReference>
<dbReference type="Gene3D" id="1.10.10.10">
    <property type="entry name" value="Winged helix-like DNA-binding domain superfamily/Winged helix DNA-binding domain"/>
    <property type="match status" value="1"/>
</dbReference>
<evidence type="ECO:0000259" key="5">
    <source>
        <dbReference type="Pfam" id="PF24277"/>
    </source>
</evidence>
<feature type="region of interest" description="Disordered" evidence="3">
    <location>
        <begin position="1"/>
        <end position="35"/>
    </location>
</feature>
<keyword evidence="2" id="KW-0804">Transcription</keyword>
<evidence type="ECO:0000313" key="7">
    <source>
        <dbReference type="Proteomes" id="UP000823588"/>
    </source>
</evidence>